<keyword evidence="13" id="KW-0862">Zinc</keyword>
<dbReference type="EMBL" id="JACASF010000017">
    <property type="protein sequence ID" value="KAF6425329.1"/>
    <property type="molecule type" value="Genomic_DNA"/>
</dbReference>
<dbReference type="GO" id="GO:0032259">
    <property type="term" value="P:methylation"/>
    <property type="evidence" value="ECO:0007669"/>
    <property type="project" value="UniProtKB-KW"/>
</dbReference>
<dbReference type="AlphaFoldDB" id="A0A7J8DQP0"/>
<keyword evidence="14" id="KW-0238">DNA-binding</keyword>
<evidence type="ECO:0000256" key="3">
    <source>
        <dbReference type="ARBA" id="ARBA00003317"/>
    </source>
</evidence>
<dbReference type="InterPro" id="IPR008332">
    <property type="entry name" value="MethylG_MeTrfase_N"/>
</dbReference>
<comment type="catalytic activity">
    <reaction evidence="19">
        <text>a 6-O-methyl-2'-deoxyguanosine in DNA + L-cysteinyl-[protein] = S-methyl-L-cysteinyl-[protein] + a 2'-deoxyguanosine in DNA</text>
        <dbReference type="Rhea" id="RHEA:24000"/>
        <dbReference type="Rhea" id="RHEA-COMP:10131"/>
        <dbReference type="Rhea" id="RHEA-COMP:10132"/>
        <dbReference type="Rhea" id="RHEA-COMP:11367"/>
        <dbReference type="Rhea" id="RHEA-COMP:11368"/>
        <dbReference type="ChEBI" id="CHEBI:29950"/>
        <dbReference type="ChEBI" id="CHEBI:82612"/>
        <dbReference type="ChEBI" id="CHEBI:85445"/>
        <dbReference type="ChEBI" id="CHEBI:85448"/>
        <dbReference type="EC" id="2.1.1.63"/>
    </reaction>
</comment>
<dbReference type="InterPro" id="IPR001497">
    <property type="entry name" value="MethylDNA_cys_MeTrfase_AS"/>
</dbReference>
<evidence type="ECO:0000256" key="12">
    <source>
        <dbReference type="ARBA" id="ARBA00022763"/>
    </source>
</evidence>
<dbReference type="SUPFAM" id="SSF53155">
    <property type="entry name" value="Methylated DNA-protein cysteine methyltransferase domain"/>
    <property type="match status" value="1"/>
</dbReference>
<name>A0A7J8DQP0_MOLMO</name>
<evidence type="ECO:0000256" key="10">
    <source>
        <dbReference type="ARBA" id="ARBA00022679"/>
    </source>
</evidence>
<feature type="region of interest" description="Disordered" evidence="20">
    <location>
        <begin position="193"/>
        <end position="212"/>
    </location>
</feature>
<organism evidence="23 24">
    <name type="scientific">Molossus molossus</name>
    <name type="common">Pallas' mastiff bat</name>
    <name type="synonym">Vespertilio molossus</name>
    <dbReference type="NCBI Taxonomy" id="27622"/>
    <lineage>
        <taxon>Eukaryota</taxon>
        <taxon>Metazoa</taxon>
        <taxon>Chordata</taxon>
        <taxon>Craniata</taxon>
        <taxon>Vertebrata</taxon>
        <taxon>Euteleostomi</taxon>
        <taxon>Mammalia</taxon>
        <taxon>Eutheria</taxon>
        <taxon>Laurasiatheria</taxon>
        <taxon>Chiroptera</taxon>
        <taxon>Yangochiroptera</taxon>
        <taxon>Molossidae</taxon>
        <taxon>Molossus</taxon>
    </lineage>
</organism>
<dbReference type="InterPro" id="IPR014048">
    <property type="entry name" value="MethylDNA_cys_MeTrfase_DNA-bd"/>
</dbReference>
<comment type="similarity">
    <text evidence="5">Belongs to the MGMT family.</text>
</comment>
<feature type="domain" description="Methylated-DNA-[protein]-cysteine S-methyltransferase DNA binding" evidence="21">
    <location>
        <begin position="117"/>
        <end position="191"/>
    </location>
</feature>
<evidence type="ECO:0000256" key="14">
    <source>
        <dbReference type="ARBA" id="ARBA00023125"/>
    </source>
</evidence>
<evidence type="ECO:0000256" key="4">
    <source>
        <dbReference type="ARBA" id="ARBA00004123"/>
    </source>
</evidence>
<evidence type="ECO:0000256" key="1">
    <source>
        <dbReference type="ARBA" id="ARBA00001286"/>
    </source>
</evidence>
<dbReference type="GO" id="GO:0003677">
    <property type="term" value="F:DNA binding"/>
    <property type="evidence" value="ECO:0007669"/>
    <property type="project" value="UniProtKB-KW"/>
</dbReference>
<evidence type="ECO:0000256" key="17">
    <source>
        <dbReference type="ARBA" id="ARBA00030795"/>
    </source>
</evidence>
<dbReference type="FunFam" id="3.30.160.70:FF:000001">
    <property type="entry name" value="Methylated-DNA--protein-cysteine methyltransferase"/>
    <property type="match status" value="1"/>
</dbReference>
<gene>
    <name evidence="23" type="ORF">HJG59_012204</name>
</gene>
<dbReference type="FunFam" id="1.10.10.10:FF:000214">
    <property type="entry name" value="Methylated-DNA--protein-cysteine methyltransferase"/>
    <property type="match status" value="1"/>
</dbReference>
<keyword evidence="8" id="KW-0597">Phosphoprotein</keyword>
<evidence type="ECO:0000256" key="20">
    <source>
        <dbReference type="SAM" id="MobiDB-lite"/>
    </source>
</evidence>
<evidence type="ECO:0000256" key="16">
    <source>
        <dbReference type="ARBA" id="ARBA00023242"/>
    </source>
</evidence>
<feature type="domain" description="Methylguanine DNA methyltransferase ribonuclease-like" evidence="22">
    <location>
        <begin position="21"/>
        <end position="100"/>
    </location>
</feature>
<dbReference type="Gene3D" id="3.30.160.70">
    <property type="entry name" value="Methylated DNA-protein cysteine methyltransferase domain"/>
    <property type="match status" value="1"/>
</dbReference>
<evidence type="ECO:0000256" key="9">
    <source>
        <dbReference type="ARBA" id="ARBA00022603"/>
    </source>
</evidence>
<evidence type="ECO:0000256" key="18">
    <source>
        <dbReference type="ARBA" id="ARBA00031621"/>
    </source>
</evidence>
<evidence type="ECO:0000256" key="6">
    <source>
        <dbReference type="ARBA" id="ARBA00011918"/>
    </source>
</evidence>
<comment type="caution">
    <text evidence="23">The sequence shown here is derived from an EMBL/GenBank/DDBJ whole genome shotgun (WGS) entry which is preliminary data.</text>
</comment>
<proteinExistence type="inferred from homology"/>
<dbReference type="InterPro" id="IPR036631">
    <property type="entry name" value="MGMT_N_sf"/>
</dbReference>
<evidence type="ECO:0000313" key="23">
    <source>
        <dbReference type="EMBL" id="KAF6425329.1"/>
    </source>
</evidence>
<dbReference type="Pfam" id="PF02870">
    <property type="entry name" value="Methyltransf_1N"/>
    <property type="match status" value="1"/>
</dbReference>
<dbReference type="InterPro" id="IPR036217">
    <property type="entry name" value="MethylDNA_cys_MeTrfase_DNAb"/>
</dbReference>
<comment type="subcellular location">
    <subcellularLocation>
        <location evidence="4">Nucleus</location>
    </subcellularLocation>
</comment>
<dbReference type="NCBIfam" id="TIGR00589">
    <property type="entry name" value="ogt"/>
    <property type="match status" value="1"/>
</dbReference>
<evidence type="ECO:0000256" key="13">
    <source>
        <dbReference type="ARBA" id="ARBA00022833"/>
    </source>
</evidence>
<protein>
    <recommendedName>
        <fullName evidence="7">Methylated-DNA--protein-cysteine methyltransferase</fullName>
        <ecNumber evidence="6">2.1.1.63</ecNumber>
    </recommendedName>
    <alternativeName>
        <fullName evidence="17">6-O-methylguanine-DNA methyltransferase</fullName>
    </alternativeName>
    <alternativeName>
        <fullName evidence="18">O-6-methylguanine-DNA-alkyltransferase</fullName>
    </alternativeName>
</protein>
<dbReference type="GO" id="GO:0006281">
    <property type="term" value="P:DNA repair"/>
    <property type="evidence" value="ECO:0007669"/>
    <property type="project" value="UniProtKB-KW"/>
</dbReference>
<dbReference type="Proteomes" id="UP000550707">
    <property type="component" value="Unassembled WGS sequence"/>
</dbReference>
<dbReference type="Pfam" id="PF01035">
    <property type="entry name" value="DNA_binding_1"/>
    <property type="match status" value="1"/>
</dbReference>
<keyword evidence="16" id="KW-0539">Nucleus</keyword>
<evidence type="ECO:0000256" key="8">
    <source>
        <dbReference type="ARBA" id="ARBA00022553"/>
    </source>
</evidence>
<sequence>MLAVGALGKAVRGRMDGPCDVRCATVASPVGQIQISGCEQGLHGLRLLGRKTPDAGPAEAPCPAEPPGSPEETVEPLMECAAWLDAYFHEPSALQELPVPALHHPVFLQDSFTGQVLWKLLKEVKFGEVVSYQQLAALVGSPKAARAVGGAMRNNPIPILIPCHRVVRSSGAVGSYSGGLGVKEWLLDHEGSLEGTPARAGGSRPARTGTGP</sequence>
<evidence type="ECO:0000256" key="5">
    <source>
        <dbReference type="ARBA" id="ARBA00008711"/>
    </source>
</evidence>
<evidence type="ECO:0000256" key="2">
    <source>
        <dbReference type="ARBA" id="ARBA00001947"/>
    </source>
</evidence>
<keyword evidence="11" id="KW-0479">Metal-binding</keyword>
<evidence type="ECO:0000256" key="15">
    <source>
        <dbReference type="ARBA" id="ARBA00023204"/>
    </source>
</evidence>
<dbReference type="FunCoup" id="A0A7J8DQP0">
    <property type="interactions" value="107"/>
</dbReference>
<evidence type="ECO:0000313" key="24">
    <source>
        <dbReference type="Proteomes" id="UP000550707"/>
    </source>
</evidence>
<keyword evidence="10 23" id="KW-0808">Transferase</keyword>
<dbReference type="SUPFAM" id="SSF46767">
    <property type="entry name" value="Methylated DNA-protein cysteine methyltransferase, C-terminal domain"/>
    <property type="match status" value="1"/>
</dbReference>
<dbReference type="EC" id="2.1.1.63" evidence="6"/>
<evidence type="ECO:0000256" key="19">
    <source>
        <dbReference type="ARBA" id="ARBA00049348"/>
    </source>
</evidence>
<comment type="function">
    <text evidence="3">Involved in the cellular defense against the biological effects of O6-methylguanine (O6-MeG) and O4-methylthymine (O4-MeT) in DNA. Repairs the methylated nucleobase in DNA by stoichiometrically transferring the methyl group to a cysteine residue in the enzyme. This is a suicide reaction: the enzyme is irreversibly inactivated.</text>
</comment>
<accession>A0A7J8DQP0</accession>
<dbReference type="PANTHER" id="PTHR46460:SF1">
    <property type="entry name" value="METHYLATED-DNA--PROTEIN-CYSTEINE METHYLTRANSFERASE"/>
    <property type="match status" value="1"/>
</dbReference>
<dbReference type="GO" id="GO:0005654">
    <property type="term" value="C:nucleoplasm"/>
    <property type="evidence" value="ECO:0007669"/>
    <property type="project" value="TreeGrafter"/>
</dbReference>
<dbReference type="PANTHER" id="PTHR46460">
    <property type="entry name" value="METHYLATED-DNA--PROTEIN-CYSTEINE METHYLTRANSFERASE"/>
    <property type="match status" value="1"/>
</dbReference>
<comment type="cofactor">
    <cofactor evidence="2">
        <name>Zn(2+)</name>
        <dbReference type="ChEBI" id="CHEBI:29105"/>
    </cofactor>
</comment>
<comment type="catalytic activity">
    <reaction evidence="1">
        <text>a 4-O-methyl-thymidine in DNA + L-cysteinyl-[protein] = a thymidine in DNA + S-methyl-L-cysteinyl-[protein]</text>
        <dbReference type="Rhea" id="RHEA:53428"/>
        <dbReference type="Rhea" id="RHEA-COMP:10131"/>
        <dbReference type="Rhea" id="RHEA-COMP:10132"/>
        <dbReference type="Rhea" id="RHEA-COMP:13555"/>
        <dbReference type="Rhea" id="RHEA-COMP:13556"/>
        <dbReference type="ChEBI" id="CHEBI:29950"/>
        <dbReference type="ChEBI" id="CHEBI:82612"/>
        <dbReference type="ChEBI" id="CHEBI:137386"/>
        <dbReference type="ChEBI" id="CHEBI:137387"/>
        <dbReference type="EC" id="2.1.1.63"/>
    </reaction>
</comment>
<evidence type="ECO:0000259" key="22">
    <source>
        <dbReference type="Pfam" id="PF02870"/>
    </source>
</evidence>
<dbReference type="InterPro" id="IPR036388">
    <property type="entry name" value="WH-like_DNA-bd_sf"/>
</dbReference>
<keyword evidence="24" id="KW-1185">Reference proteome</keyword>
<evidence type="ECO:0000259" key="21">
    <source>
        <dbReference type="Pfam" id="PF01035"/>
    </source>
</evidence>
<dbReference type="Gene3D" id="1.10.10.10">
    <property type="entry name" value="Winged helix-like DNA-binding domain superfamily/Winged helix DNA-binding domain"/>
    <property type="match status" value="1"/>
</dbReference>
<keyword evidence="12" id="KW-0227">DNA damage</keyword>
<dbReference type="PROSITE" id="PS00374">
    <property type="entry name" value="MGMT"/>
    <property type="match status" value="1"/>
</dbReference>
<reference evidence="23 24" key="1">
    <citation type="journal article" date="2020" name="Nature">
        <title>Six reference-quality genomes reveal evolution of bat adaptations.</title>
        <authorList>
            <person name="Jebb D."/>
            <person name="Huang Z."/>
            <person name="Pippel M."/>
            <person name="Hughes G.M."/>
            <person name="Lavrichenko K."/>
            <person name="Devanna P."/>
            <person name="Winkler S."/>
            <person name="Jermiin L.S."/>
            <person name="Skirmuntt E.C."/>
            <person name="Katzourakis A."/>
            <person name="Burkitt-Gray L."/>
            <person name="Ray D.A."/>
            <person name="Sullivan K.A.M."/>
            <person name="Roscito J.G."/>
            <person name="Kirilenko B.M."/>
            <person name="Davalos L.M."/>
            <person name="Corthals A.P."/>
            <person name="Power M.L."/>
            <person name="Jones G."/>
            <person name="Ransome R.D."/>
            <person name="Dechmann D.K.N."/>
            <person name="Locatelli A.G."/>
            <person name="Puechmaille S.J."/>
            <person name="Fedrigo O."/>
            <person name="Jarvis E.D."/>
            <person name="Hiller M."/>
            <person name="Vernes S.C."/>
            <person name="Myers E.W."/>
            <person name="Teeling E.C."/>
        </authorList>
    </citation>
    <scope>NUCLEOTIDE SEQUENCE [LARGE SCALE GENOMIC DNA]</scope>
    <source>
        <strain evidence="23">MMolMol1</strain>
        <tissue evidence="23">Muscle</tissue>
    </source>
</reference>
<evidence type="ECO:0000256" key="11">
    <source>
        <dbReference type="ARBA" id="ARBA00022723"/>
    </source>
</evidence>
<dbReference type="InParanoid" id="A0A7J8DQP0"/>
<keyword evidence="9 23" id="KW-0489">Methyltransferase</keyword>
<keyword evidence="15" id="KW-0234">DNA repair</keyword>
<dbReference type="CDD" id="cd06445">
    <property type="entry name" value="ATase"/>
    <property type="match status" value="1"/>
</dbReference>
<dbReference type="GO" id="GO:0046872">
    <property type="term" value="F:metal ion binding"/>
    <property type="evidence" value="ECO:0007669"/>
    <property type="project" value="UniProtKB-KW"/>
</dbReference>
<evidence type="ECO:0000256" key="7">
    <source>
        <dbReference type="ARBA" id="ARBA00015377"/>
    </source>
</evidence>
<dbReference type="GO" id="GO:0003908">
    <property type="term" value="F:methylated-DNA-[protein]-cysteine S-methyltransferase activity"/>
    <property type="evidence" value="ECO:0007669"/>
    <property type="project" value="UniProtKB-EC"/>
</dbReference>